<dbReference type="PANTHER" id="PTHR35164:SF5">
    <property type="entry name" value="OS02G0572600 PROTEIN"/>
    <property type="match status" value="1"/>
</dbReference>
<protein>
    <submittedName>
        <fullName evidence="2">Uncharacterized protein</fullName>
    </submittedName>
</protein>
<feature type="coiled-coil region" evidence="1">
    <location>
        <begin position="57"/>
        <end position="87"/>
    </location>
</feature>
<gene>
    <name evidence="2" type="ORF">TRITD_6Av1G209710</name>
</gene>
<dbReference type="EMBL" id="LT934121">
    <property type="protein sequence ID" value="VAI50659.1"/>
    <property type="molecule type" value="Genomic_DNA"/>
</dbReference>
<proteinExistence type="predicted"/>
<reference evidence="2 3" key="1">
    <citation type="submission" date="2017-09" db="EMBL/GenBank/DDBJ databases">
        <authorList>
            <consortium name="International Durum Wheat Genome Sequencing Consortium (IDWGSC)"/>
            <person name="Milanesi L."/>
        </authorList>
    </citation>
    <scope>NUCLEOTIDE SEQUENCE [LARGE SCALE GENOMIC DNA]</scope>
    <source>
        <strain evidence="3">cv. Svevo</strain>
    </source>
</reference>
<dbReference type="AlphaFoldDB" id="A0A9R0Y891"/>
<sequence>MTEQIVAAQLEKEDALQLQDLMEPRSDGATPTSPASARVWLLEREVATAKQTETKMLESLISQTKELEQAKMALEEAKLETATLRQAGSAQQGQWSVRDLMFGGVDEFASGENSKLRDAVAGKEDAMESLRLENESLKASEAAAQGRATDLQNQLTEATKTADGGAGSGEKACAAGLLLEEWKTDAHGKLSAAAFLDSGRVMAAASRKDRRMFASISNLAELRSAAAAAAMDDYYEFDHFDDGRQYGGLEHAMKQRKRRSVLRKFGDFFRRRSLHKSDFGPVLAR</sequence>
<evidence type="ECO:0000313" key="2">
    <source>
        <dbReference type="EMBL" id="VAI50659.1"/>
    </source>
</evidence>
<evidence type="ECO:0000256" key="1">
    <source>
        <dbReference type="SAM" id="Coils"/>
    </source>
</evidence>
<feature type="coiled-coil region" evidence="1">
    <location>
        <begin position="113"/>
        <end position="147"/>
    </location>
</feature>
<keyword evidence="1" id="KW-0175">Coiled coil</keyword>
<accession>A0A9R0Y891</accession>
<dbReference type="PANTHER" id="PTHR35164">
    <property type="entry name" value="EXPRESSED PROTEIN"/>
    <property type="match status" value="1"/>
</dbReference>
<evidence type="ECO:0000313" key="3">
    <source>
        <dbReference type="Proteomes" id="UP000324705"/>
    </source>
</evidence>
<keyword evidence="3" id="KW-1185">Reference proteome</keyword>
<dbReference type="Proteomes" id="UP000324705">
    <property type="component" value="Chromosome 6A"/>
</dbReference>
<dbReference type="Gramene" id="TRITD6Av1G209710.1">
    <property type="protein sequence ID" value="TRITD6Av1G209710.1"/>
    <property type="gene ID" value="TRITD6Av1G209710"/>
</dbReference>
<name>A0A9R0Y891_TRITD</name>
<organism evidence="2 3">
    <name type="scientific">Triticum turgidum subsp. durum</name>
    <name type="common">Durum wheat</name>
    <name type="synonym">Triticum durum</name>
    <dbReference type="NCBI Taxonomy" id="4567"/>
    <lineage>
        <taxon>Eukaryota</taxon>
        <taxon>Viridiplantae</taxon>
        <taxon>Streptophyta</taxon>
        <taxon>Embryophyta</taxon>
        <taxon>Tracheophyta</taxon>
        <taxon>Spermatophyta</taxon>
        <taxon>Magnoliopsida</taxon>
        <taxon>Liliopsida</taxon>
        <taxon>Poales</taxon>
        <taxon>Poaceae</taxon>
        <taxon>BOP clade</taxon>
        <taxon>Pooideae</taxon>
        <taxon>Triticodae</taxon>
        <taxon>Triticeae</taxon>
        <taxon>Triticinae</taxon>
        <taxon>Triticum</taxon>
    </lineage>
</organism>